<name>A0A2T3YUT4_TRIA4</name>
<accession>A0A2T3YUT4</accession>
<evidence type="ECO:0000256" key="1">
    <source>
        <dbReference type="SAM" id="MobiDB-lite"/>
    </source>
</evidence>
<evidence type="ECO:0000313" key="3">
    <source>
        <dbReference type="Proteomes" id="UP000240493"/>
    </source>
</evidence>
<feature type="region of interest" description="Disordered" evidence="1">
    <location>
        <begin position="1"/>
        <end position="44"/>
    </location>
</feature>
<gene>
    <name evidence="2" type="ORF">M441DRAFT_275602</name>
</gene>
<proteinExistence type="predicted"/>
<dbReference type="EMBL" id="KZ679270">
    <property type="protein sequence ID" value="PTB36318.1"/>
    <property type="molecule type" value="Genomic_DNA"/>
</dbReference>
<sequence>MVCPGGHAAEGRWEGGILASSPRRRGSSGHKPPEQAPSSQIPGQGTSKDFALCIDRSISILVCRLRCISATFRPLPLNPCTRRGLHRPLCSVYNSKHFLGIRSWPYPSTAPKYSGRQATTALCFKDARYKCPGPAYQQRPHRPFACQPATIADALSDDMLSRASRHRQE</sequence>
<organism evidence="2 3">
    <name type="scientific">Trichoderma asperellum (strain ATCC 204424 / CBS 433.97 / NBRC 101777)</name>
    <dbReference type="NCBI Taxonomy" id="1042311"/>
    <lineage>
        <taxon>Eukaryota</taxon>
        <taxon>Fungi</taxon>
        <taxon>Dikarya</taxon>
        <taxon>Ascomycota</taxon>
        <taxon>Pezizomycotina</taxon>
        <taxon>Sordariomycetes</taxon>
        <taxon>Hypocreomycetidae</taxon>
        <taxon>Hypocreales</taxon>
        <taxon>Hypocreaceae</taxon>
        <taxon>Trichoderma</taxon>
    </lineage>
</organism>
<dbReference type="AlphaFoldDB" id="A0A2T3YUT4"/>
<reference evidence="2 3" key="1">
    <citation type="submission" date="2016-07" db="EMBL/GenBank/DDBJ databases">
        <title>Multiple horizontal gene transfer events from other fungi enriched the ability of initially mycotrophic Trichoderma (Ascomycota) to feed on dead plant biomass.</title>
        <authorList>
            <consortium name="DOE Joint Genome Institute"/>
            <person name="Aerts A."/>
            <person name="Atanasova L."/>
            <person name="Chenthamara K."/>
            <person name="Zhang J."/>
            <person name="Grujic M."/>
            <person name="Henrissat B."/>
            <person name="Kuo A."/>
            <person name="Salamov A."/>
            <person name="Lipzen A."/>
            <person name="Labutti K."/>
            <person name="Barry K."/>
            <person name="Miao Y."/>
            <person name="Rahimi M.J."/>
            <person name="Shen Q."/>
            <person name="Grigoriev I.V."/>
            <person name="Kubicek C.P."/>
            <person name="Druzhinina I.S."/>
        </authorList>
    </citation>
    <scope>NUCLEOTIDE SEQUENCE [LARGE SCALE GENOMIC DNA]</scope>
    <source>
        <strain evidence="2 3">CBS 433.97</strain>
    </source>
</reference>
<protein>
    <submittedName>
        <fullName evidence="2">Uncharacterized protein</fullName>
    </submittedName>
</protein>
<dbReference type="Proteomes" id="UP000240493">
    <property type="component" value="Unassembled WGS sequence"/>
</dbReference>
<evidence type="ECO:0000313" key="2">
    <source>
        <dbReference type="EMBL" id="PTB36318.1"/>
    </source>
</evidence>
<keyword evidence="3" id="KW-1185">Reference proteome</keyword>